<evidence type="ECO:0000256" key="1">
    <source>
        <dbReference type="SAM" id="Coils"/>
    </source>
</evidence>
<sequence>MPSRKQDDADVSLPSELSSQPAIKPILPVISSNTTTQDYNQTTQTQTNTIQDDIDDTSNNNRIADAPTPSPVPITPQIMQLPQVPELSDDSWDTQDFSGDSTPDIFQPSPPSPQPASPEEMPILVSPYPSSPDEMPSLFSGTQPIKVEVRTLLLGENFLNTFGDIPPSEYYNLGMIDRVSLMIALLVEERNALYRMPIVAMNIDRQCLLGPDRGYEQRLFSPYIRATGKYQRKADKNKQKAANTLMMYETIVSYMNQNIKNRMQTAGPNENDPGFFTRMKNTVDSVDDVNDQVVEVERTLRKLYNAQARLLEIERQYKANPSIENQNNIALQLVQLEQTGEIPPESALIEEHARLQLVLASEKNLKNEHQSCLTEVSRPEYHILRLADKMSLLYCPLEAVTFGYSGGLNVDQRSRVHSEIVSKWPPFIGSQTNLVSLKFDSPAGIVFGVPAKSEDGLIQFSRGEMKDIRYSKHKPIYIKLSDYELYIDGVNDTVKAVFHRVKYPVSGVGDLENESDKFIKISCKSFYHSAINEYRPKVGVF</sequence>
<reference evidence="3 4" key="1">
    <citation type="journal article" date="2016" name="Nat. Commun.">
        <title>Thousands of microbial genomes shed light on interconnected biogeochemical processes in an aquifer system.</title>
        <authorList>
            <person name="Anantharaman K."/>
            <person name="Brown C.T."/>
            <person name="Hug L.A."/>
            <person name="Sharon I."/>
            <person name="Castelle C.J."/>
            <person name="Probst A.J."/>
            <person name="Thomas B.C."/>
            <person name="Singh A."/>
            <person name="Wilkins M.J."/>
            <person name="Karaoz U."/>
            <person name="Brodie E.L."/>
            <person name="Williams K.H."/>
            <person name="Hubbard S.S."/>
            <person name="Banfield J.F."/>
        </authorList>
    </citation>
    <scope>NUCLEOTIDE SEQUENCE [LARGE SCALE GENOMIC DNA]</scope>
</reference>
<dbReference type="STRING" id="1801766.A2997_01985"/>
<protein>
    <submittedName>
        <fullName evidence="3">Uncharacterized protein</fullName>
    </submittedName>
</protein>
<feature type="region of interest" description="Disordered" evidence="2">
    <location>
        <begin position="1"/>
        <end position="139"/>
    </location>
</feature>
<gene>
    <name evidence="3" type="ORF">A2997_01985</name>
</gene>
<dbReference type="Proteomes" id="UP000179448">
    <property type="component" value="Unassembled WGS sequence"/>
</dbReference>
<organism evidence="3 4">
    <name type="scientific">Candidatus Nomurabacteria bacterium RIFCSPLOWO2_01_FULL_36_10b</name>
    <dbReference type="NCBI Taxonomy" id="1801766"/>
    <lineage>
        <taxon>Bacteria</taxon>
        <taxon>Candidatus Nomuraibacteriota</taxon>
    </lineage>
</organism>
<dbReference type="AlphaFoldDB" id="A0A1F6WPX7"/>
<accession>A0A1F6WPX7</accession>
<feature type="coiled-coil region" evidence="1">
    <location>
        <begin position="286"/>
        <end position="316"/>
    </location>
</feature>
<keyword evidence="1" id="KW-0175">Coiled coil</keyword>
<dbReference type="EMBL" id="MFUQ01000008">
    <property type="protein sequence ID" value="OGI83933.1"/>
    <property type="molecule type" value="Genomic_DNA"/>
</dbReference>
<evidence type="ECO:0000256" key="2">
    <source>
        <dbReference type="SAM" id="MobiDB-lite"/>
    </source>
</evidence>
<name>A0A1F6WPX7_9BACT</name>
<proteinExistence type="predicted"/>
<evidence type="ECO:0000313" key="3">
    <source>
        <dbReference type="EMBL" id="OGI83933.1"/>
    </source>
</evidence>
<comment type="caution">
    <text evidence="3">The sequence shown here is derived from an EMBL/GenBank/DDBJ whole genome shotgun (WGS) entry which is preliminary data.</text>
</comment>
<evidence type="ECO:0000313" key="4">
    <source>
        <dbReference type="Proteomes" id="UP000179448"/>
    </source>
</evidence>
<feature type="compositionally biased region" description="Low complexity" evidence="2">
    <location>
        <begin position="32"/>
        <end position="61"/>
    </location>
</feature>